<protein>
    <submittedName>
        <fullName evidence="4">Acyltransferase</fullName>
    </submittedName>
</protein>
<evidence type="ECO:0000313" key="4">
    <source>
        <dbReference type="EMBL" id="QZP27106.1"/>
    </source>
</evidence>
<keyword evidence="1" id="KW-0472">Membrane</keyword>
<dbReference type="EMBL" id="CP081966">
    <property type="protein sequence ID" value="QZP27106.1"/>
    <property type="molecule type" value="Genomic_DNA"/>
</dbReference>
<feature type="transmembrane region" description="Helical" evidence="1">
    <location>
        <begin position="189"/>
        <end position="208"/>
    </location>
</feature>
<evidence type="ECO:0000259" key="2">
    <source>
        <dbReference type="Pfam" id="PF01757"/>
    </source>
</evidence>
<gene>
    <name evidence="4" type="ORF">K5H97_01740</name>
</gene>
<feature type="transmembrane region" description="Helical" evidence="1">
    <location>
        <begin position="244"/>
        <end position="263"/>
    </location>
</feature>
<organism evidence="4 5">
    <name type="scientific">Pseudomonas mosselii</name>
    <dbReference type="NCBI Taxonomy" id="78327"/>
    <lineage>
        <taxon>Bacteria</taxon>
        <taxon>Pseudomonadati</taxon>
        <taxon>Pseudomonadota</taxon>
        <taxon>Gammaproteobacteria</taxon>
        <taxon>Pseudomonadales</taxon>
        <taxon>Pseudomonadaceae</taxon>
        <taxon>Pseudomonas</taxon>
    </lineage>
</organism>
<dbReference type="Pfam" id="PF01757">
    <property type="entry name" value="Acyl_transf_3"/>
    <property type="match status" value="1"/>
</dbReference>
<keyword evidence="5" id="KW-1185">Reference proteome</keyword>
<accession>A0ABX9B186</accession>
<dbReference type="SUPFAM" id="SSF52266">
    <property type="entry name" value="SGNH hydrolase"/>
    <property type="match status" value="1"/>
</dbReference>
<feature type="transmembrane region" description="Helical" evidence="1">
    <location>
        <begin position="165"/>
        <end position="183"/>
    </location>
</feature>
<dbReference type="Proteomes" id="UP000825591">
    <property type="component" value="Chromosome"/>
</dbReference>
<dbReference type="InterPro" id="IPR002656">
    <property type="entry name" value="Acyl_transf_3_dom"/>
</dbReference>
<sequence length="623" mass="69062">MSIINRQRNDIQGLRAFAVLAVIIFHVNHDWLPGGFIGVDIFFVISGYLITGIVLAQKEKGTFSFLSFYSSRVRRIAPAYFFLLAGTAMVMAALLTPRDFDSFHDSLKSAAYFNSNNYFSRQSDYFAPLAHELPLLHTWSLAIEMQFYLFLPALILLIPKRYIKAVLVLLVLGLFGYSAFLLQQGERQGVYFSLLARFPEFLIGSLLATWREADNSRNNANIRAGVGLALLLLGLVFISEASPFPGLLALLPCVGTALLIRARGSVVNRWLSGKAMVFIGGLSYSLYLWHWPVLAGFRYFYERYELPLLALMASAMLIVVLSLISYYFVEQPLRRASGRRGAVKLASCFIVVVACALSAKAMNPMMVAPLPVELTRYAQLETICHGQIVGECLRGDPQGSTEILLLGDSHAAQLNNFADVVGKSIHARIRVITASSCVPIAGFNEERISEWARKPCANQIQQVQKYLTSADAVILAGMWQYHVSSEKFISALEQFLGNAALREQPLIVLAQVPMLTSNVQRMYRFNALGASRAALLEKTWAPANAKIQALVSNHPNQVFFESTKLALFASPPFANGQLIYQDDHHLNEVGSNAYGVAAADLLGKELNHLQQVVQEQKLARAQQ</sequence>
<reference evidence="4 5" key="1">
    <citation type="submission" date="2021-08" db="EMBL/GenBank/DDBJ databases">
        <title>Bactericidal Effect of Pseudomonas oryziphila sp. nov., a novel Pseudomonas Species Against Xanthomonas oryzae Reduces Disease Severity of Bacterial Leaf Streak of Rice.</title>
        <authorList>
            <person name="Yang R."/>
            <person name="Li S."/>
            <person name="Li Y."/>
            <person name="Yan Y."/>
            <person name="Fang Y."/>
            <person name="Zou L."/>
            <person name="Chen G."/>
        </authorList>
    </citation>
    <scope>NUCLEOTIDE SEQUENCE [LARGE SCALE GENOMIC DNA]</scope>
    <source>
        <strain evidence="4 5">DSM 17497</strain>
    </source>
</reference>
<feature type="transmembrane region" description="Helical" evidence="1">
    <location>
        <begin position="35"/>
        <end position="56"/>
    </location>
</feature>
<feature type="transmembrane region" description="Helical" evidence="1">
    <location>
        <begin position="275"/>
        <end position="294"/>
    </location>
</feature>
<dbReference type="InterPro" id="IPR050879">
    <property type="entry name" value="Acyltransferase_3"/>
</dbReference>
<evidence type="ECO:0000313" key="5">
    <source>
        <dbReference type="Proteomes" id="UP000825591"/>
    </source>
</evidence>
<dbReference type="GO" id="GO:0016746">
    <property type="term" value="F:acyltransferase activity"/>
    <property type="evidence" value="ECO:0007669"/>
    <property type="project" value="UniProtKB-KW"/>
</dbReference>
<feature type="transmembrane region" description="Helical" evidence="1">
    <location>
        <begin position="220"/>
        <end position="238"/>
    </location>
</feature>
<evidence type="ECO:0000256" key="1">
    <source>
        <dbReference type="SAM" id="Phobius"/>
    </source>
</evidence>
<dbReference type="Pfam" id="PF19040">
    <property type="entry name" value="SGNH"/>
    <property type="match status" value="1"/>
</dbReference>
<dbReference type="InterPro" id="IPR043968">
    <property type="entry name" value="SGNH"/>
</dbReference>
<dbReference type="PANTHER" id="PTHR23028">
    <property type="entry name" value="ACETYLTRANSFERASE"/>
    <property type="match status" value="1"/>
</dbReference>
<keyword evidence="1" id="KW-0812">Transmembrane</keyword>
<feature type="transmembrane region" description="Helical" evidence="1">
    <location>
        <begin position="341"/>
        <end position="359"/>
    </location>
</feature>
<feature type="domain" description="SGNH" evidence="3">
    <location>
        <begin position="389"/>
        <end position="594"/>
    </location>
</feature>
<dbReference type="PANTHER" id="PTHR23028:SF53">
    <property type="entry name" value="ACYL_TRANSF_3 DOMAIN-CONTAINING PROTEIN"/>
    <property type="match status" value="1"/>
</dbReference>
<keyword evidence="4" id="KW-0808">Transferase</keyword>
<dbReference type="RefSeq" id="WP_051555598.1">
    <property type="nucleotide sequence ID" value="NZ_CP081966.1"/>
</dbReference>
<evidence type="ECO:0000259" key="3">
    <source>
        <dbReference type="Pfam" id="PF19040"/>
    </source>
</evidence>
<feature type="transmembrane region" description="Helical" evidence="1">
    <location>
        <begin position="12"/>
        <end position="29"/>
    </location>
</feature>
<name>A0ABX9B186_9PSED</name>
<feature type="transmembrane region" description="Helical" evidence="1">
    <location>
        <begin position="306"/>
        <end position="329"/>
    </location>
</feature>
<keyword evidence="1" id="KW-1133">Transmembrane helix</keyword>
<feature type="domain" description="Acyltransferase 3" evidence="2">
    <location>
        <begin position="10"/>
        <end position="325"/>
    </location>
</feature>
<feature type="transmembrane region" description="Helical" evidence="1">
    <location>
        <begin position="139"/>
        <end position="158"/>
    </location>
</feature>
<proteinExistence type="predicted"/>
<keyword evidence="4" id="KW-0012">Acyltransferase</keyword>
<feature type="transmembrane region" description="Helical" evidence="1">
    <location>
        <begin position="77"/>
        <end position="96"/>
    </location>
</feature>